<keyword evidence="5 12" id="KW-0547">Nucleotide-binding</keyword>
<comment type="domain">
    <text evidence="12">The C-terminal coiled-coil domain is crucial for aminoacylation activity.</text>
</comment>
<dbReference type="InterPro" id="IPR033705">
    <property type="entry name" value="Anticodon_Ia_Val"/>
</dbReference>
<dbReference type="HAMAP" id="MF_02004">
    <property type="entry name" value="Val_tRNA_synth_type1"/>
    <property type="match status" value="1"/>
</dbReference>
<comment type="function">
    <text evidence="12">Catalyzes the attachment of valine to tRNA(Val). As ValRS can inadvertently accommodate and process structurally similar amino acids such as threonine, to avoid such errors, it has a 'posttransfer' editing activity that hydrolyzes mischarged Thr-tRNA(Val) in a tRNA-dependent manner.</text>
</comment>
<dbReference type="GO" id="GO:0006438">
    <property type="term" value="P:valyl-tRNA aminoacylation"/>
    <property type="evidence" value="ECO:0007669"/>
    <property type="project" value="UniProtKB-UniRule"/>
</dbReference>
<dbReference type="InterPro" id="IPR014729">
    <property type="entry name" value="Rossmann-like_a/b/a_fold"/>
</dbReference>
<dbReference type="GO" id="GO:0005524">
    <property type="term" value="F:ATP binding"/>
    <property type="evidence" value="ECO:0007669"/>
    <property type="project" value="UniProtKB-UniRule"/>
</dbReference>
<dbReference type="GO" id="GO:0005829">
    <property type="term" value="C:cytosol"/>
    <property type="evidence" value="ECO:0007669"/>
    <property type="project" value="TreeGrafter"/>
</dbReference>
<comment type="catalytic activity">
    <reaction evidence="10 12">
        <text>tRNA(Val) + L-valine + ATP = L-valyl-tRNA(Val) + AMP + diphosphate</text>
        <dbReference type="Rhea" id="RHEA:10704"/>
        <dbReference type="Rhea" id="RHEA-COMP:9672"/>
        <dbReference type="Rhea" id="RHEA-COMP:9708"/>
        <dbReference type="ChEBI" id="CHEBI:30616"/>
        <dbReference type="ChEBI" id="CHEBI:33019"/>
        <dbReference type="ChEBI" id="CHEBI:57762"/>
        <dbReference type="ChEBI" id="CHEBI:78442"/>
        <dbReference type="ChEBI" id="CHEBI:78537"/>
        <dbReference type="ChEBI" id="CHEBI:456215"/>
        <dbReference type="EC" id="6.1.1.9"/>
    </reaction>
</comment>
<dbReference type="EMBL" id="LWQT01000120">
    <property type="protein sequence ID" value="OAN44069.1"/>
    <property type="molecule type" value="Genomic_DNA"/>
</dbReference>
<evidence type="ECO:0000256" key="12">
    <source>
        <dbReference type="HAMAP-Rule" id="MF_02004"/>
    </source>
</evidence>
<dbReference type="FunFam" id="3.40.50.620:FF:000032">
    <property type="entry name" value="Valine--tRNA ligase"/>
    <property type="match status" value="1"/>
</dbReference>
<dbReference type="Gene3D" id="1.10.287.380">
    <property type="entry name" value="Valyl-tRNA synthetase, C-terminal domain"/>
    <property type="match status" value="1"/>
</dbReference>
<feature type="domain" description="Valyl-tRNA synthetase tRNA-binding arm" evidence="15">
    <location>
        <begin position="820"/>
        <end position="884"/>
    </location>
</feature>
<sequence length="887" mass="100296">MLEKTYSPAQVEPRHYEKWEQSGAFAADTTSNRQPYTIMMPPPNVTGSLHMGHALTFTLQDVLIRYRRMSGRDALWQPGTDHAGIATQMVVERQLEAQKVTRHDLGRDKFVERVWDWKAESGGTITRQLRRLGASPDWAKERFTMDEGLSAAVRKVFVTLHRQGLIYRAKRLVNWDPKLHTAISDLEVEQREVKGHMWHLKYPVEGIDNTYIIVATTRPETMLGDSAVAVHPEDERFAHLVGKHVRLPICNRLIPIVADEYSDPTKGTGAVKITPAHDFNDFQVGSRHDLPLINVFDRDARTNDEVPEGYRGLDRYDARKKIVAAFEEMGLLEKIEPHTHMVPYGDRSGVVIEPWLTDQWFVDAATLAKPAIEAVETGKTRFVPKHWENTYYEWMRNIQPWCISRQIWWGHQVPAWYGPDGTFFVEETEAEAKAAARAHYGKDEPLVRDADVLDTWFSSALWPFSTLGWPEKTPELARYYPGDVLVTGFDIIFFWVARMMMMGIHFMGDVPFKDIYIHALVRDEKGQKMSKSKGNIIDPLDLIDKYGCDALRFTLSALAAQGRDVKLAEGRVEGYRNFATKLWNAARFCQMNQCHPVDGFDPKAVKETVNRWIVGKTAETAARVGTSIETYRYDAAAGGAYQFVWGTFCDWYLEFAKPIFNGADEAAKAETRATAAWVLDQILHILHPLMPFITEELWEQLASRGEALMLRPWPVLDGLADAGAEAEMDWVVRVISTVRAVRSEMNVPPSAQVDLLVAGLTSEKAAWAATHADLITRLARLSAFDRQAEASRIAQASSHGAAQMVVDEATLVMPLSGVIDVDKERARLDKEIARLDGEIAKVDKKLGNADFLARAPEEVVAEQRERRAEWATAMEKLREALERLSGA</sequence>
<accession>A0A178M5M7</accession>
<keyword evidence="6 12" id="KW-0067">ATP-binding</keyword>
<evidence type="ECO:0000256" key="1">
    <source>
        <dbReference type="ARBA" id="ARBA00004496"/>
    </source>
</evidence>
<name>A0A178M5M7_9PROT</name>
<dbReference type="GO" id="GO:0004832">
    <property type="term" value="F:valine-tRNA ligase activity"/>
    <property type="evidence" value="ECO:0007669"/>
    <property type="project" value="UniProtKB-UniRule"/>
</dbReference>
<dbReference type="InterPro" id="IPR001412">
    <property type="entry name" value="aa-tRNA-synth_I_CS"/>
</dbReference>
<dbReference type="FunFam" id="1.10.287.380:FF:000001">
    <property type="entry name" value="Valine--tRNA ligase"/>
    <property type="match status" value="1"/>
</dbReference>
<dbReference type="CDD" id="cd07962">
    <property type="entry name" value="Anticodon_Ia_Val"/>
    <property type="match status" value="1"/>
</dbReference>
<dbReference type="Pfam" id="PF10458">
    <property type="entry name" value="Val_tRNA-synt_C"/>
    <property type="match status" value="1"/>
</dbReference>
<dbReference type="InterPro" id="IPR002300">
    <property type="entry name" value="aa-tRNA-synth_Ia"/>
</dbReference>
<dbReference type="STRING" id="1285242.A6A04_09350"/>
<keyword evidence="9 12" id="KW-0030">Aminoacyl-tRNA synthetase</keyword>
<dbReference type="InterPro" id="IPR002303">
    <property type="entry name" value="Valyl-tRNA_ligase"/>
</dbReference>
<dbReference type="InterPro" id="IPR013155">
    <property type="entry name" value="M/V/L/I-tRNA-synth_anticd-bd"/>
</dbReference>
<evidence type="ECO:0000256" key="8">
    <source>
        <dbReference type="ARBA" id="ARBA00023054"/>
    </source>
</evidence>
<dbReference type="FunFam" id="3.40.50.620:FF:000078">
    <property type="entry name" value="Valine--tRNA ligase, mitochondrial"/>
    <property type="match status" value="1"/>
</dbReference>
<dbReference type="InterPro" id="IPR010978">
    <property type="entry name" value="tRNA-bd_arm"/>
</dbReference>
<comment type="caution">
    <text evidence="16">The sequence shown here is derived from an EMBL/GenBank/DDBJ whole genome shotgun (WGS) entry which is preliminary data.</text>
</comment>
<dbReference type="PANTHER" id="PTHR11946:SF93">
    <property type="entry name" value="VALINE--TRNA LIGASE, CHLOROPLASTIC_MITOCHONDRIAL 2"/>
    <property type="match status" value="1"/>
</dbReference>
<feature type="coiled-coil region" evidence="12">
    <location>
        <begin position="825"/>
        <end position="887"/>
    </location>
</feature>
<gene>
    <name evidence="12" type="primary">valS</name>
    <name evidence="16" type="ORF">A6A04_09350</name>
</gene>
<dbReference type="Pfam" id="PF00133">
    <property type="entry name" value="tRNA-synt_1"/>
    <property type="match status" value="1"/>
</dbReference>
<dbReference type="PRINTS" id="PR00986">
    <property type="entry name" value="TRNASYNTHVAL"/>
</dbReference>
<dbReference type="AlphaFoldDB" id="A0A178M5M7"/>
<keyword evidence="17" id="KW-1185">Reference proteome</keyword>
<dbReference type="SUPFAM" id="SSF52374">
    <property type="entry name" value="Nucleotidylyl transferase"/>
    <property type="match status" value="1"/>
</dbReference>
<dbReference type="SUPFAM" id="SSF46589">
    <property type="entry name" value="tRNA-binding arm"/>
    <property type="match status" value="1"/>
</dbReference>
<comment type="subcellular location">
    <subcellularLocation>
        <location evidence="1 12">Cytoplasm</location>
    </subcellularLocation>
</comment>
<dbReference type="InterPro" id="IPR037118">
    <property type="entry name" value="Val-tRNA_synth_C_sf"/>
</dbReference>
<comment type="subunit">
    <text evidence="2 12">Monomer.</text>
</comment>
<evidence type="ECO:0000256" key="5">
    <source>
        <dbReference type="ARBA" id="ARBA00022741"/>
    </source>
</evidence>
<evidence type="ECO:0000256" key="6">
    <source>
        <dbReference type="ARBA" id="ARBA00022840"/>
    </source>
</evidence>
<dbReference type="Gene3D" id="3.90.740.10">
    <property type="entry name" value="Valyl/Leucyl/Isoleucyl-tRNA synthetase, editing domain"/>
    <property type="match status" value="1"/>
</dbReference>
<dbReference type="InterPro" id="IPR009008">
    <property type="entry name" value="Val/Leu/Ile-tRNA-synth_edit"/>
</dbReference>
<feature type="short sequence motif" description="'HIGH' region" evidence="12">
    <location>
        <begin position="43"/>
        <end position="53"/>
    </location>
</feature>
<evidence type="ECO:0000256" key="2">
    <source>
        <dbReference type="ARBA" id="ARBA00011245"/>
    </source>
</evidence>
<dbReference type="InterPro" id="IPR019499">
    <property type="entry name" value="Val-tRNA_synth_tRNA-bd"/>
</dbReference>
<dbReference type="GO" id="GO:0002161">
    <property type="term" value="F:aminoacyl-tRNA deacylase activity"/>
    <property type="evidence" value="ECO:0007669"/>
    <property type="project" value="InterPro"/>
</dbReference>
<dbReference type="NCBIfam" id="NF004349">
    <property type="entry name" value="PRK05729.1"/>
    <property type="match status" value="1"/>
</dbReference>
<evidence type="ECO:0000256" key="10">
    <source>
        <dbReference type="ARBA" id="ARBA00047552"/>
    </source>
</evidence>
<keyword evidence="4 12" id="KW-0436">Ligase</keyword>
<dbReference type="RefSeq" id="WP_068495863.1">
    <property type="nucleotide sequence ID" value="NZ_LWQT01000120.1"/>
</dbReference>
<dbReference type="Pfam" id="PF08264">
    <property type="entry name" value="Anticodon_1"/>
    <property type="match status" value="1"/>
</dbReference>
<dbReference type="Proteomes" id="UP000078428">
    <property type="component" value="Unassembled WGS sequence"/>
</dbReference>
<protein>
    <recommendedName>
        <fullName evidence="12">Valine--tRNA ligase</fullName>
        <ecNumber evidence="12">6.1.1.9</ecNumber>
    </recommendedName>
    <alternativeName>
        <fullName evidence="12">Valyl-tRNA synthetase</fullName>
        <shortName evidence="12">ValRS</shortName>
    </alternativeName>
</protein>
<feature type="binding site" evidence="12">
    <location>
        <position position="531"/>
    </location>
    <ligand>
        <name>ATP</name>
        <dbReference type="ChEBI" id="CHEBI:30616"/>
    </ligand>
</feature>
<dbReference type="PROSITE" id="PS00178">
    <property type="entry name" value="AA_TRNA_LIGASE_I"/>
    <property type="match status" value="1"/>
</dbReference>
<evidence type="ECO:0000256" key="4">
    <source>
        <dbReference type="ARBA" id="ARBA00022598"/>
    </source>
</evidence>
<comment type="domain">
    <text evidence="12">ValRS has two distinct active sites: one for aminoacylation and one for editing. The misactivated threonine is translocated from the active site to the editing site.</text>
</comment>
<evidence type="ECO:0000259" key="13">
    <source>
        <dbReference type="Pfam" id="PF00133"/>
    </source>
</evidence>
<feature type="domain" description="Methionyl/Valyl/Leucyl/Isoleucyl-tRNA synthetase anticodon-binding" evidence="14">
    <location>
        <begin position="610"/>
        <end position="755"/>
    </location>
</feature>
<dbReference type="EC" id="6.1.1.9" evidence="12"/>
<evidence type="ECO:0000256" key="7">
    <source>
        <dbReference type="ARBA" id="ARBA00022917"/>
    </source>
</evidence>
<evidence type="ECO:0000313" key="17">
    <source>
        <dbReference type="Proteomes" id="UP000078428"/>
    </source>
</evidence>
<dbReference type="CDD" id="cd00817">
    <property type="entry name" value="ValRS_core"/>
    <property type="match status" value="1"/>
</dbReference>
<dbReference type="Gene3D" id="3.40.50.620">
    <property type="entry name" value="HUPs"/>
    <property type="match status" value="2"/>
</dbReference>
<evidence type="ECO:0000256" key="3">
    <source>
        <dbReference type="ARBA" id="ARBA00022490"/>
    </source>
</evidence>
<proteinExistence type="inferred from homology"/>
<comment type="similarity">
    <text evidence="11 12">Belongs to the class-I aminoacyl-tRNA synthetase family. ValS type 1 subfamily.</text>
</comment>
<dbReference type="SUPFAM" id="SSF47323">
    <property type="entry name" value="Anticodon-binding domain of a subclass of class I aminoacyl-tRNA synthetases"/>
    <property type="match status" value="1"/>
</dbReference>
<evidence type="ECO:0000256" key="9">
    <source>
        <dbReference type="ARBA" id="ARBA00023146"/>
    </source>
</evidence>
<dbReference type="PANTHER" id="PTHR11946">
    <property type="entry name" value="VALYL-TRNA SYNTHETASES"/>
    <property type="match status" value="1"/>
</dbReference>
<evidence type="ECO:0000313" key="16">
    <source>
        <dbReference type="EMBL" id="OAN44069.1"/>
    </source>
</evidence>
<dbReference type="OrthoDB" id="9810365at2"/>
<feature type="short sequence motif" description="'KMSKS' region" evidence="12">
    <location>
        <begin position="528"/>
        <end position="532"/>
    </location>
</feature>
<dbReference type="SUPFAM" id="SSF50677">
    <property type="entry name" value="ValRS/IleRS/LeuRS editing domain"/>
    <property type="match status" value="1"/>
</dbReference>
<dbReference type="NCBIfam" id="TIGR00422">
    <property type="entry name" value="valS"/>
    <property type="match status" value="1"/>
</dbReference>
<reference evidence="16 17" key="1">
    <citation type="submission" date="2016-04" db="EMBL/GenBank/DDBJ databases">
        <title>Draft genome sequence of freshwater magnetotactic bacteria Magnetospirillum marisnigri SP-1 and Magnetospirillum moscoviense BB-1.</title>
        <authorList>
            <person name="Koziaeva V."/>
            <person name="Dziuba M.V."/>
            <person name="Ivanov T.M."/>
            <person name="Kuznetsov B."/>
            <person name="Grouzdev D.S."/>
        </authorList>
    </citation>
    <scope>NUCLEOTIDE SEQUENCE [LARGE SCALE GENOMIC DNA]</scope>
    <source>
        <strain evidence="16 17">SP-1</strain>
    </source>
</reference>
<evidence type="ECO:0000256" key="11">
    <source>
        <dbReference type="ARBA" id="ARBA00060830"/>
    </source>
</evidence>
<organism evidence="16 17">
    <name type="scientific">Paramagnetospirillum marisnigri</name>
    <dbReference type="NCBI Taxonomy" id="1285242"/>
    <lineage>
        <taxon>Bacteria</taxon>
        <taxon>Pseudomonadati</taxon>
        <taxon>Pseudomonadota</taxon>
        <taxon>Alphaproteobacteria</taxon>
        <taxon>Rhodospirillales</taxon>
        <taxon>Magnetospirillaceae</taxon>
        <taxon>Paramagnetospirillum</taxon>
    </lineage>
</organism>
<dbReference type="InterPro" id="IPR009080">
    <property type="entry name" value="tRNAsynth_Ia_anticodon-bd"/>
</dbReference>
<feature type="domain" description="Aminoacyl-tRNA synthetase class Ia" evidence="13">
    <location>
        <begin position="15"/>
        <end position="567"/>
    </location>
</feature>
<keyword evidence="3 12" id="KW-0963">Cytoplasm</keyword>
<keyword evidence="7 12" id="KW-0648">Protein biosynthesis</keyword>
<keyword evidence="8 12" id="KW-0175">Coiled coil</keyword>
<evidence type="ECO:0000259" key="14">
    <source>
        <dbReference type="Pfam" id="PF08264"/>
    </source>
</evidence>
<dbReference type="Gene3D" id="1.10.730.10">
    <property type="entry name" value="Isoleucyl-tRNA Synthetase, Domain 1"/>
    <property type="match status" value="1"/>
</dbReference>
<evidence type="ECO:0000259" key="15">
    <source>
        <dbReference type="Pfam" id="PF10458"/>
    </source>
</evidence>